<dbReference type="InterPro" id="IPR052517">
    <property type="entry name" value="GlcG_carb_metab_protein"/>
</dbReference>
<reference evidence="1 2" key="1">
    <citation type="journal article" date="2019" name="Int. J. Syst. Evol. Microbiol.">
        <title>The Global Catalogue of Microorganisms (GCM) 10K type strain sequencing project: providing services to taxonomists for standard genome sequencing and annotation.</title>
        <authorList>
            <consortium name="The Broad Institute Genomics Platform"/>
            <consortium name="The Broad Institute Genome Sequencing Center for Infectious Disease"/>
            <person name="Wu L."/>
            <person name="Ma J."/>
        </authorList>
    </citation>
    <scope>NUCLEOTIDE SEQUENCE [LARGE SCALE GENOMIC DNA]</scope>
    <source>
        <strain evidence="1 2">PSR21</strain>
    </source>
</reference>
<name>A0ABD6AER9_9EURY</name>
<dbReference type="PANTHER" id="PTHR34309:SF1">
    <property type="entry name" value="PROTEIN GLCG"/>
    <property type="match status" value="1"/>
</dbReference>
<dbReference type="AlphaFoldDB" id="A0ABD6AER9"/>
<protein>
    <submittedName>
        <fullName evidence="1">Heme-binding protein</fullName>
    </submittedName>
</protein>
<dbReference type="EMBL" id="JBHTBF010000003">
    <property type="protein sequence ID" value="MFC7318474.1"/>
    <property type="molecule type" value="Genomic_DNA"/>
</dbReference>
<comment type="caution">
    <text evidence="1">The sequence shown here is derived from an EMBL/GenBank/DDBJ whole genome shotgun (WGS) entry which is preliminary data.</text>
</comment>
<dbReference type="SUPFAM" id="SSF143744">
    <property type="entry name" value="GlcG-like"/>
    <property type="match status" value="1"/>
</dbReference>
<dbReference type="PANTHER" id="PTHR34309">
    <property type="entry name" value="SLR1406 PROTEIN"/>
    <property type="match status" value="1"/>
</dbReference>
<evidence type="ECO:0000313" key="1">
    <source>
        <dbReference type="EMBL" id="MFC7318474.1"/>
    </source>
</evidence>
<dbReference type="InterPro" id="IPR038084">
    <property type="entry name" value="PduO/GlcC-like_sf"/>
</dbReference>
<keyword evidence="2" id="KW-1185">Reference proteome</keyword>
<dbReference type="Pfam" id="PF03928">
    <property type="entry name" value="HbpS-like"/>
    <property type="match status" value="1"/>
</dbReference>
<gene>
    <name evidence="1" type="ORF">ACFQPE_16970</name>
</gene>
<proteinExistence type="predicted"/>
<dbReference type="InterPro" id="IPR005624">
    <property type="entry name" value="PduO/GlcC-like"/>
</dbReference>
<dbReference type="Gene3D" id="3.30.450.150">
    <property type="entry name" value="Haem-degrading domain"/>
    <property type="match status" value="1"/>
</dbReference>
<accession>A0ABD6AER9</accession>
<dbReference type="RefSeq" id="WP_276306684.1">
    <property type="nucleotide sequence ID" value="NZ_CP119993.1"/>
</dbReference>
<dbReference type="GeneID" id="79317346"/>
<sequence length="133" mass="13387">MVNLSTATAVVDAAVEEAEEIEVPMCIAVVDEGANLVAFRRMDGALLASVDIARGKAYTAVSLQMPTADLAEVAQPGESLFGIHTTNDGRIVVFGGGVPLRDGGTVVGAIGVSGGSVDEDVTVAEAGVAAFEP</sequence>
<organism evidence="1 2">
    <name type="scientific">Halomarina halobia</name>
    <dbReference type="NCBI Taxonomy" id="3033386"/>
    <lineage>
        <taxon>Archaea</taxon>
        <taxon>Methanobacteriati</taxon>
        <taxon>Methanobacteriota</taxon>
        <taxon>Stenosarchaea group</taxon>
        <taxon>Halobacteria</taxon>
        <taxon>Halobacteriales</taxon>
        <taxon>Natronomonadaceae</taxon>
        <taxon>Halomarina</taxon>
    </lineage>
</organism>
<evidence type="ECO:0000313" key="2">
    <source>
        <dbReference type="Proteomes" id="UP001596547"/>
    </source>
</evidence>
<dbReference type="Proteomes" id="UP001596547">
    <property type="component" value="Unassembled WGS sequence"/>
</dbReference>